<protein>
    <submittedName>
        <fullName evidence="1">Uncharacterized protein</fullName>
    </submittedName>
</protein>
<reference evidence="1" key="1">
    <citation type="journal article" date="2022" name="Front. Genet.">
        <title>Chromosome-Scale Assembly of the Dendrobium nobile Genome Provides Insights Into the Molecular Mechanism of the Biosynthesis of the Medicinal Active Ingredient of Dendrobium.</title>
        <authorList>
            <person name="Xu Q."/>
            <person name="Niu S.-C."/>
            <person name="Li K.-L."/>
            <person name="Zheng P.-J."/>
            <person name="Zhang X.-J."/>
            <person name="Jia Y."/>
            <person name="Liu Y."/>
            <person name="Niu Y.-X."/>
            <person name="Yu L.-H."/>
            <person name="Chen D.-F."/>
            <person name="Zhang G.-Q."/>
        </authorList>
    </citation>
    <scope>NUCLEOTIDE SEQUENCE</scope>
    <source>
        <tissue evidence="1">Leaf</tissue>
    </source>
</reference>
<dbReference type="EMBL" id="JAGYWB010000017">
    <property type="protein sequence ID" value="KAI0494493.1"/>
    <property type="molecule type" value="Genomic_DNA"/>
</dbReference>
<dbReference type="AlphaFoldDB" id="A0A8T3AEJ1"/>
<keyword evidence="2" id="KW-1185">Reference proteome</keyword>
<proteinExistence type="predicted"/>
<evidence type="ECO:0000313" key="2">
    <source>
        <dbReference type="Proteomes" id="UP000829196"/>
    </source>
</evidence>
<name>A0A8T3AEJ1_DENNO</name>
<gene>
    <name evidence="1" type="ORF">KFK09_024631</name>
</gene>
<accession>A0A8T3AEJ1</accession>
<dbReference type="Proteomes" id="UP000829196">
    <property type="component" value="Unassembled WGS sequence"/>
</dbReference>
<evidence type="ECO:0000313" key="1">
    <source>
        <dbReference type="EMBL" id="KAI0494493.1"/>
    </source>
</evidence>
<comment type="caution">
    <text evidence="1">The sequence shown here is derived from an EMBL/GenBank/DDBJ whole genome shotgun (WGS) entry which is preliminary data.</text>
</comment>
<organism evidence="1 2">
    <name type="scientific">Dendrobium nobile</name>
    <name type="common">Orchid</name>
    <dbReference type="NCBI Taxonomy" id="94219"/>
    <lineage>
        <taxon>Eukaryota</taxon>
        <taxon>Viridiplantae</taxon>
        <taxon>Streptophyta</taxon>
        <taxon>Embryophyta</taxon>
        <taxon>Tracheophyta</taxon>
        <taxon>Spermatophyta</taxon>
        <taxon>Magnoliopsida</taxon>
        <taxon>Liliopsida</taxon>
        <taxon>Asparagales</taxon>
        <taxon>Orchidaceae</taxon>
        <taxon>Epidendroideae</taxon>
        <taxon>Malaxideae</taxon>
        <taxon>Dendrobiinae</taxon>
        <taxon>Dendrobium</taxon>
    </lineage>
</organism>
<sequence length="94" mass="11308">MRWLSLYFFVDDTGLIFVTISKKVKIMRTCFDIIEYRINLTKIEYIMHNFSGCKINNYQSIFLEDKVMSRCKRLNILDLLIEDSGYMNEYIIKS</sequence>